<keyword evidence="3" id="KW-1003">Cell membrane</keyword>
<dbReference type="SUPFAM" id="SSF161098">
    <property type="entry name" value="MetI-like"/>
    <property type="match status" value="1"/>
</dbReference>
<dbReference type="CDD" id="cd06261">
    <property type="entry name" value="TM_PBP2"/>
    <property type="match status" value="1"/>
</dbReference>
<evidence type="ECO:0000256" key="6">
    <source>
        <dbReference type="ARBA" id="ARBA00022989"/>
    </source>
</evidence>
<organism evidence="10 11">
    <name type="scientific">Saccharopolyspora oryzae</name>
    <dbReference type="NCBI Taxonomy" id="2997343"/>
    <lineage>
        <taxon>Bacteria</taxon>
        <taxon>Bacillati</taxon>
        <taxon>Actinomycetota</taxon>
        <taxon>Actinomycetes</taxon>
        <taxon>Pseudonocardiales</taxon>
        <taxon>Pseudonocardiaceae</taxon>
        <taxon>Saccharopolyspora</taxon>
    </lineage>
</organism>
<dbReference type="EMBL" id="JAQGLA010000007">
    <property type="protein sequence ID" value="MDA3625244.1"/>
    <property type="molecule type" value="Genomic_DNA"/>
</dbReference>
<dbReference type="PANTHER" id="PTHR30614">
    <property type="entry name" value="MEMBRANE COMPONENT OF AMINO ACID ABC TRANSPORTER"/>
    <property type="match status" value="1"/>
</dbReference>
<dbReference type="InterPro" id="IPR000515">
    <property type="entry name" value="MetI-like"/>
</dbReference>
<feature type="transmembrane region" description="Helical" evidence="8">
    <location>
        <begin position="70"/>
        <end position="96"/>
    </location>
</feature>
<evidence type="ECO:0000256" key="5">
    <source>
        <dbReference type="ARBA" id="ARBA00022970"/>
    </source>
</evidence>
<dbReference type="InterPro" id="IPR043429">
    <property type="entry name" value="ArtM/GltK/GlnP/TcyL/YhdX-like"/>
</dbReference>
<sequence>MSGGTATLTAKHRGDRAIADPVARKRHPGRWLSGIAVAVAVGFVLVSLYQNPALDHATIARFLTADTILAGLRSTVLLAIVSMAIGVVLGTALALMRLSRNPVLRAISVGYVTVVRGVPLLVQILFWGNIALFYDRVDLVWPFTGEVLTSWETNALITPFVASVLALSLNEAAYMAEIVRAGVGSIDRGQTEASTALGLNGFQTFRKVIAPQALKVVVPPTGSQFVTMLKMTSLVSVIAGGDLLTEAQNIAASNLRILELLVIASLWYLLITGLATIAQTVLERRLARSARKVHS</sequence>
<evidence type="ECO:0000259" key="9">
    <source>
        <dbReference type="PROSITE" id="PS50928"/>
    </source>
</evidence>
<dbReference type="PROSITE" id="PS50928">
    <property type="entry name" value="ABC_TM1"/>
    <property type="match status" value="1"/>
</dbReference>
<proteinExistence type="inferred from homology"/>
<dbReference type="RefSeq" id="WP_270947821.1">
    <property type="nucleotide sequence ID" value="NZ_JAQGLA010000007.1"/>
</dbReference>
<dbReference type="NCBIfam" id="TIGR01726">
    <property type="entry name" value="HEQRo_perm_3TM"/>
    <property type="match status" value="1"/>
</dbReference>
<evidence type="ECO:0000256" key="1">
    <source>
        <dbReference type="ARBA" id="ARBA00004651"/>
    </source>
</evidence>
<evidence type="ECO:0000313" key="10">
    <source>
        <dbReference type="EMBL" id="MDA3625244.1"/>
    </source>
</evidence>
<dbReference type="Proteomes" id="UP001210380">
    <property type="component" value="Unassembled WGS sequence"/>
</dbReference>
<keyword evidence="6 8" id="KW-1133">Transmembrane helix</keyword>
<reference evidence="10 11" key="1">
    <citation type="submission" date="2022-11" db="EMBL/GenBank/DDBJ databases">
        <title>Draft genome sequence of Saccharopolyspora sp. WRP15-2 isolated from rhizosphere soils of wild rice in Thailand.</title>
        <authorList>
            <person name="Duangmal K."/>
            <person name="Kammanee S."/>
            <person name="Muangham S."/>
        </authorList>
    </citation>
    <scope>NUCLEOTIDE SEQUENCE [LARGE SCALE GENOMIC DNA]</scope>
    <source>
        <strain evidence="10 11">WRP15-2</strain>
    </source>
</reference>
<evidence type="ECO:0000256" key="4">
    <source>
        <dbReference type="ARBA" id="ARBA00022692"/>
    </source>
</evidence>
<dbReference type="PANTHER" id="PTHR30614:SF0">
    <property type="entry name" value="L-CYSTINE TRANSPORT SYSTEM PERMEASE PROTEIN TCYL"/>
    <property type="match status" value="1"/>
</dbReference>
<keyword evidence="2 8" id="KW-0813">Transport</keyword>
<evidence type="ECO:0000256" key="3">
    <source>
        <dbReference type="ARBA" id="ARBA00022475"/>
    </source>
</evidence>
<accession>A0ABT4UU41</accession>
<comment type="similarity">
    <text evidence="8">Belongs to the binding-protein-dependent transport system permease family.</text>
</comment>
<feature type="domain" description="ABC transmembrane type-1" evidence="9">
    <location>
        <begin position="72"/>
        <end position="279"/>
    </location>
</feature>
<evidence type="ECO:0000313" key="11">
    <source>
        <dbReference type="Proteomes" id="UP001210380"/>
    </source>
</evidence>
<protein>
    <submittedName>
        <fullName evidence="10">Amino acid ABC transporter permease</fullName>
    </submittedName>
</protein>
<keyword evidence="11" id="KW-1185">Reference proteome</keyword>
<gene>
    <name evidence="10" type="ORF">OU415_07345</name>
</gene>
<feature type="transmembrane region" description="Helical" evidence="8">
    <location>
        <begin position="108"/>
        <end position="134"/>
    </location>
</feature>
<evidence type="ECO:0000256" key="2">
    <source>
        <dbReference type="ARBA" id="ARBA00022448"/>
    </source>
</evidence>
<keyword evidence="5" id="KW-0029">Amino-acid transport</keyword>
<comment type="caution">
    <text evidence="10">The sequence shown here is derived from an EMBL/GenBank/DDBJ whole genome shotgun (WGS) entry which is preliminary data.</text>
</comment>
<keyword evidence="4 8" id="KW-0812">Transmembrane</keyword>
<keyword evidence="7 8" id="KW-0472">Membrane</keyword>
<name>A0ABT4UU41_9PSEU</name>
<dbReference type="InterPro" id="IPR035906">
    <property type="entry name" value="MetI-like_sf"/>
</dbReference>
<dbReference type="InterPro" id="IPR010065">
    <property type="entry name" value="AA_ABC_transptr_permease_3TM"/>
</dbReference>
<evidence type="ECO:0000256" key="7">
    <source>
        <dbReference type="ARBA" id="ARBA00023136"/>
    </source>
</evidence>
<feature type="transmembrane region" description="Helical" evidence="8">
    <location>
        <begin position="31"/>
        <end position="50"/>
    </location>
</feature>
<evidence type="ECO:0000256" key="8">
    <source>
        <dbReference type="RuleBase" id="RU363032"/>
    </source>
</evidence>
<comment type="subcellular location">
    <subcellularLocation>
        <location evidence="1 8">Cell membrane</location>
        <topology evidence="1 8">Multi-pass membrane protein</topology>
    </subcellularLocation>
</comment>
<dbReference type="Gene3D" id="1.10.3720.10">
    <property type="entry name" value="MetI-like"/>
    <property type="match status" value="1"/>
</dbReference>
<dbReference type="Pfam" id="PF00528">
    <property type="entry name" value="BPD_transp_1"/>
    <property type="match status" value="1"/>
</dbReference>
<feature type="transmembrane region" description="Helical" evidence="8">
    <location>
        <begin position="260"/>
        <end position="282"/>
    </location>
</feature>